<reference evidence="2" key="3">
    <citation type="submission" date="2025-09" db="UniProtKB">
        <authorList>
            <consortium name="Ensembl"/>
        </authorList>
    </citation>
    <scope>IDENTIFICATION</scope>
</reference>
<feature type="signal peptide" evidence="1">
    <location>
        <begin position="1"/>
        <end position="16"/>
    </location>
</feature>
<keyword evidence="1" id="KW-0732">Signal</keyword>
<dbReference type="AlphaFoldDB" id="A0A803TFM9"/>
<sequence>MLLLTLIVIKSILIYGNPMNEISPSLSTILFRGGFALPDLKVYYEACNLIWIRDWIQLKNKKILNLEGFDLCLGWHAYLWKERVPKEKNFGNNFFRSALIKTWDKYRKRMYNKTPRWFSPLEASQRRLLGWEEWPCYEKIIKKSGKNYELKSLQEIKTIYKNMTWLQYYQFKTDKDLGFMEKDNLWDKILFSERKTITKIYKVLLEWNTETELIKNSMSKWARCVGRPILLEEWESCWNRKLKYTYSYNLKENWMKMLYRWHFTPKKLGKINKTANTKCWKCGEEEGSFYHMWWNCQRAKEYWKKIHESAQLIVGVKFQKLPEIYLLNIFKLPPGSNEEKILTFLSTAARIVYARYWKQDKIPTTEEWLVKILEIKNMDKLTFLIAKQQGRPRKETDWRQLEKYLKSKKIN</sequence>
<proteinExistence type="predicted"/>
<protein>
    <recommendedName>
        <fullName evidence="4">Reverse transcriptase zinc-binding domain-containing protein</fullName>
    </recommendedName>
</protein>
<dbReference type="PANTHER" id="PTHR31635">
    <property type="entry name" value="REVERSE TRANSCRIPTASE DOMAIN-CONTAINING PROTEIN-RELATED"/>
    <property type="match status" value="1"/>
</dbReference>
<reference evidence="2 3" key="1">
    <citation type="submission" date="2009-12" db="EMBL/GenBank/DDBJ databases">
        <title>The Genome Sequence of Anolis carolinensis (Green Anole Lizard).</title>
        <authorList>
            <consortium name="The Genome Sequencing Platform"/>
            <person name="Di Palma F."/>
            <person name="Alfoldi J."/>
            <person name="Heiman D."/>
            <person name="Young S."/>
            <person name="Grabherr M."/>
            <person name="Johnson J."/>
            <person name="Lander E.S."/>
            <person name="Lindblad-Toh K."/>
        </authorList>
    </citation>
    <scope>NUCLEOTIDE SEQUENCE [LARGE SCALE GENOMIC DNA]</scope>
    <source>
        <strain evidence="2 3">JBL SC #1</strain>
    </source>
</reference>
<dbReference type="Proteomes" id="UP000001646">
    <property type="component" value="Chromosome 2"/>
</dbReference>
<organism evidence="2 3">
    <name type="scientific">Anolis carolinensis</name>
    <name type="common">Green anole</name>
    <name type="synonym">American chameleon</name>
    <dbReference type="NCBI Taxonomy" id="28377"/>
    <lineage>
        <taxon>Eukaryota</taxon>
        <taxon>Metazoa</taxon>
        <taxon>Chordata</taxon>
        <taxon>Craniata</taxon>
        <taxon>Vertebrata</taxon>
        <taxon>Euteleostomi</taxon>
        <taxon>Lepidosauria</taxon>
        <taxon>Squamata</taxon>
        <taxon>Bifurcata</taxon>
        <taxon>Unidentata</taxon>
        <taxon>Episquamata</taxon>
        <taxon>Toxicofera</taxon>
        <taxon>Iguania</taxon>
        <taxon>Dactyloidae</taxon>
        <taxon>Anolis</taxon>
    </lineage>
</organism>
<dbReference type="InParanoid" id="A0A803TFM9"/>
<evidence type="ECO:0000256" key="1">
    <source>
        <dbReference type="SAM" id="SignalP"/>
    </source>
</evidence>
<dbReference type="Ensembl" id="ENSACAT00000049260.1">
    <property type="protein sequence ID" value="ENSACAP00000034019.1"/>
    <property type="gene ID" value="ENSACAG00000043718.1"/>
</dbReference>
<keyword evidence="3" id="KW-1185">Reference proteome</keyword>
<evidence type="ECO:0008006" key="4">
    <source>
        <dbReference type="Google" id="ProtNLM"/>
    </source>
</evidence>
<evidence type="ECO:0000313" key="2">
    <source>
        <dbReference type="Ensembl" id="ENSACAP00000034019.1"/>
    </source>
</evidence>
<dbReference type="GeneTree" id="ENSGT01120000271821"/>
<evidence type="ECO:0000313" key="3">
    <source>
        <dbReference type="Proteomes" id="UP000001646"/>
    </source>
</evidence>
<dbReference type="PANTHER" id="PTHR31635:SF196">
    <property type="entry name" value="REVERSE TRANSCRIPTASE DOMAIN-CONTAINING PROTEIN-RELATED"/>
    <property type="match status" value="1"/>
</dbReference>
<name>A0A803TFM9_ANOCA</name>
<accession>A0A803TFM9</accession>
<reference evidence="2" key="2">
    <citation type="submission" date="2025-08" db="UniProtKB">
        <authorList>
            <consortium name="Ensembl"/>
        </authorList>
    </citation>
    <scope>IDENTIFICATION</scope>
</reference>
<feature type="chain" id="PRO_5032943838" description="Reverse transcriptase zinc-binding domain-containing protein" evidence="1">
    <location>
        <begin position="17"/>
        <end position="411"/>
    </location>
</feature>